<proteinExistence type="predicted"/>
<dbReference type="EMBL" id="CP007142">
    <property type="protein sequence ID" value="AJQ92898.1"/>
    <property type="molecule type" value="Genomic_DNA"/>
</dbReference>
<reference evidence="1 2" key="1">
    <citation type="submission" date="2014-01" db="EMBL/GenBank/DDBJ databases">
        <title>Full genme sequencing of cellulolytic bacterium Gynuella sunshinyii YC6258T gen. nov., sp. nov.</title>
        <authorList>
            <person name="Khan H."/>
            <person name="Chung E.J."/>
            <person name="Chung Y.R."/>
        </authorList>
    </citation>
    <scope>NUCLEOTIDE SEQUENCE [LARGE SCALE GENOMIC DNA]</scope>
    <source>
        <strain evidence="1 2">YC6258</strain>
    </source>
</reference>
<sequence>MNDYAKFNLEYSGKDLDPSKIWIYSRIEEGYFDLIVYHPEYSEEEREIFVSASYILLDMALGEFYVVRGIRYIDHQRVPENPIEIGLKPFSELRAIFDAYKNGRKNG</sequence>
<dbReference type="AlphaFoldDB" id="A0A0C5VHR3"/>
<dbReference type="HOGENOM" id="CLU_2206326_0_0_6"/>
<gene>
    <name evidence="1" type="ORF">YC6258_00848</name>
</gene>
<accession>A0A0C5VHR3</accession>
<protein>
    <submittedName>
        <fullName evidence="1">Uncharacterized protein</fullName>
    </submittedName>
</protein>
<organism evidence="1 2">
    <name type="scientific">Gynuella sunshinyii YC6258</name>
    <dbReference type="NCBI Taxonomy" id="1445510"/>
    <lineage>
        <taxon>Bacteria</taxon>
        <taxon>Pseudomonadati</taxon>
        <taxon>Pseudomonadota</taxon>
        <taxon>Gammaproteobacteria</taxon>
        <taxon>Oceanospirillales</taxon>
        <taxon>Saccharospirillaceae</taxon>
        <taxon>Gynuella</taxon>
    </lineage>
</organism>
<dbReference type="KEGG" id="gsn:YC6258_00848"/>
<evidence type="ECO:0000313" key="2">
    <source>
        <dbReference type="Proteomes" id="UP000032266"/>
    </source>
</evidence>
<dbReference type="Proteomes" id="UP000032266">
    <property type="component" value="Chromosome"/>
</dbReference>
<evidence type="ECO:0000313" key="1">
    <source>
        <dbReference type="EMBL" id="AJQ92898.1"/>
    </source>
</evidence>
<keyword evidence="2" id="KW-1185">Reference proteome</keyword>
<name>A0A0C5VHR3_9GAMM</name>